<comment type="subcellular location">
    <subcellularLocation>
        <location evidence="1">Secreted</location>
    </subcellularLocation>
</comment>
<comment type="caution">
    <text evidence="10">The sequence shown here is derived from an EMBL/GenBank/DDBJ whole genome shotgun (WGS) entry which is preliminary data.</text>
</comment>
<evidence type="ECO:0000256" key="6">
    <source>
        <dbReference type="ARBA" id="ARBA00023277"/>
    </source>
</evidence>
<gene>
    <name evidence="10" type="ORF">EVA94_03125</name>
</gene>
<name>A0A520MS12_9GAMM</name>
<keyword evidence="4" id="KW-0732">Signal</keyword>
<keyword evidence="3" id="KW-0858">Xylan degradation</keyword>
<dbReference type="AlphaFoldDB" id="A0A520MS12"/>
<dbReference type="GO" id="GO:0008236">
    <property type="term" value="F:serine-type peptidase activity"/>
    <property type="evidence" value="ECO:0007669"/>
    <property type="project" value="InterPro"/>
</dbReference>
<evidence type="ECO:0000256" key="5">
    <source>
        <dbReference type="ARBA" id="ARBA00022801"/>
    </source>
</evidence>
<keyword evidence="2" id="KW-0964">Secreted</keyword>
<dbReference type="PANTHER" id="PTHR38050:SF2">
    <property type="entry name" value="FERULOYL ESTERASE C-RELATED"/>
    <property type="match status" value="1"/>
</dbReference>
<dbReference type="Proteomes" id="UP000315498">
    <property type="component" value="Unassembled WGS sequence"/>
</dbReference>
<evidence type="ECO:0000256" key="3">
    <source>
        <dbReference type="ARBA" id="ARBA00022651"/>
    </source>
</evidence>
<dbReference type="GO" id="GO:0005576">
    <property type="term" value="C:extracellular region"/>
    <property type="evidence" value="ECO:0007669"/>
    <property type="project" value="UniProtKB-SubCell"/>
</dbReference>
<dbReference type="Pfam" id="PF00326">
    <property type="entry name" value="Peptidase_S9"/>
    <property type="match status" value="1"/>
</dbReference>
<dbReference type="GO" id="GO:0030600">
    <property type="term" value="F:feruloyl esterase activity"/>
    <property type="evidence" value="ECO:0007669"/>
    <property type="project" value="InterPro"/>
</dbReference>
<organism evidence="10 11">
    <name type="scientific">SAR86 cluster bacterium</name>
    <dbReference type="NCBI Taxonomy" id="2030880"/>
    <lineage>
        <taxon>Bacteria</taxon>
        <taxon>Pseudomonadati</taxon>
        <taxon>Pseudomonadota</taxon>
        <taxon>Gammaproteobacteria</taxon>
        <taxon>SAR86 cluster</taxon>
    </lineage>
</organism>
<sequence>MSSCGGSNSSGSQDISIPPETDNDNSFNETCIDTSRSGIKKCDLKHDNLDRFYYVYTPSNLDSNESIPVLFAFHGYGSSAMRHLNYTNYFPLADSNNFIVIYPQGATTASLSTHWNVGGWTSKSTINDLDFVDTVISLLKDKIQIDETRIYSSGMSNGGYMGYHLACNLSSKFAAIASVTGSMTNDTFNECDPTHPTPILQIHGLLDFIVPFDGNAGSKSIPDVINYWVNYNSCNLDPETLIKYDDYSLVVYETYSNCLNNVNVKLILHPEMGHDWPSLQEYSVSASNEIWDFVSQYDLYGLIE</sequence>
<accession>A0A520MS12</accession>
<dbReference type="PANTHER" id="PTHR38050">
    <property type="match status" value="1"/>
</dbReference>
<feature type="domain" description="Peptidase S9 prolyl oligopeptidase catalytic" evidence="9">
    <location>
        <begin position="92"/>
        <end position="187"/>
    </location>
</feature>
<protein>
    <recommendedName>
        <fullName evidence="9">Peptidase S9 prolyl oligopeptidase catalytic domain-containing protein</fullName>
    </recommendedName>
</protein>
<dbReference type="InterPro" id="IPR043595">
    <property type="entry name" value="FaeB/C/D"/>
</dbReference>
<evidence type="ECO:0000259" key="9">
    <source>
        <dbReference type="Pfam" id="PF00326"/>
    </source>
</evidence>
<dbReference type="GO" id="GO:0006508">
    <property type="term" value="P:proteolysis"/>
    <property type="evidence" value="ECO:0007669"/>
    <property type="project" value="InterPro"/>
</dbReference>
<dbReference type="EMBL" id="SHBG01000030">
    <property type="protein sequence ID" value="RZO23987.1"/>
    <property type="molecule type" value="Genomic_DNA"/>
</dbReference>
<dbReference type="Gene3D" id="3.40.50.1820">
    <property type="entry name" value="alpha/beta hydrolase"/>
    <property type="match status" value="1"/>
</dbReference>
<keyword evidence="5" id="KW-0378">Hydrolase</keyword>
<evidence type="ECO:0000256" key="7">
    <source>
        <dbReference type="ARBA" id="ARBA00023326"/>
    </source>
</evidence>
<feature type="region of interest" description="Disordered" evidence="8">
    <location>
        <begin position="1"/>
        <end position="29"/>
    </location>
</feature>
<evidence type="ECO:0000313" key="10">
    <source>
        <dbReference type="EMBL" id="RZO23987.1"/>
    </source>
</evidence>
<keyword evidence="7" id="KW-0624">Polysaccharide degradation</keyword>
<evidence type="ECO:0000256" key="8">
    <source>
        <dbReference type="SAM" id="MobiDB-lite"/>
    </source>
</evidence>
<feature type="compositionally biased region" description="Low complexity" evidence="8">
    <location>
        <begin position="1"/>
        <end position="12"/>
    </location>
</feature>
<dbReference type="InterPro" id="IPR029058">
    <property type="entry name" value="AB_hydrolase_fold"/>
</dbReference>
<evidence type="ECO:0000256" key="1">
    <source>
        <dbReference type="ARBA" id="ARBA00004613"/>
    </source>
</evidence>
<evidence type="ECO:0000256" key="4">
    <source>
        <dbReference type="ARBA" id="ARBA00022729"/>
    </source>
</evidence>
<proteinExistence type="predicted"/>
<dbReference type="InterPro" id="IPR001375">
    <property type="entry name" value="Peptidase_S9_cat"/>
</dbReference>
<reference evidence="10 11" key="1">
    <citation type="submission" date="2019-02" db="EMBL/GenBank/DDBJ databases">
        <title>Prokaryotic population dynamics and viral predation in marine succession experiment using metagenomics: the confinement effect.</title>
        <authorList>
            <person name="Haro-Moreno J.M."/>
            <person name="Rodriguez-Valera F."/>
            <person name="Lopez-Perez M."/>
        </authorList>
    </citation>
    <scope>NUCLEOTIDE SEQUENCE [LARGE SCALE GENOMIC DNA]</scope>
    <source>
        <strain evidence="10">MED-G161</strain>
    </source>
</reference>
<dbReference type="SUPFAM" id="SSF53474">
    <property type="entry name" value="alpha/beta-Hydrolases"/>
    <property type="match status" value="1"/>
</dbReference>
<keyword evidence="6" id="KW-0119">Carbohydrate metabolism</keyword>
<evidence type="ECO:0000313" key="11">
    <source>
        <dbReference type="Proteomes" id="UP000315498"/>
    </source>
</evidence>
<evidence type="ECO:0000256" key="2">
    <source>
        <dbReference type="ARBA" id="ARBA00022525"/>
    </source>
</evidence>
<dbReference type="GO" id="GO:0045493">
    <property type="term" value="P:xylan catabolic process"/>
    <property type="evidence" value="ECO:0007669"/>
    <property type="project" value="UniProtKB-KW"/>
</dbReference>